<dbReference type="Gene3D" id="2.10.25.10">
    <property type="entry name" value="Laminin"/>
    <property type="match status" value="1"/>
</dbReference>
<dbReference type="InterPro" id="IPR000742">
    <property type="entry name" value="EGF"/>
</dbReference>
<feature type="signal peptide" evidence="6">
    <location>
        <begin position="1"/>
        <end position="19"/>
    </location>
</feature>
<dbReference type="InterPro" id="IPR049883">
    <property type="entry name" value="NOTCH1_EGF-like"/>
</dbReference>
<evidence type="ECO:0000256" key="2">
    <source>
        <dbReference type="ARBA" id="ARBA00022729"/>
    </source>
</evidence>
<dbReference type="EMBL" id="JARQWQ010000044">
    <property type="protein sequence ID" value="KAK2558379.1"/>
    <property type="molecule type" value="Genomic_DNA"/>
</dbReference>
<protein>
    <submittedName>
        <fullName evidence="8">Skeletal organic matrix protein 5</fullName>
    </submittedName>
</protein>
<reference evidence="8" key="1">
    <citation type="journal article" date="2023" name="G3 (Bethesda)">
        <title>Whole genome assembly and annotation of the endangered Caribbean coral Acropora cervicornis.</title>
        <authorList>
            <person name="Selwyn J.D."/>
            <person name="Vollmer S.V."/>
        </authorList>
    </citation>
    <scope>NUCLEOTIDE SEQUENCE</scope>
    <source>
        <strain evidence="8">K2</strain>
    </source>
</reference>
<dbReference type="Proteomes" id="UP001249851">
    <property type="component" value="Unassembled WGS sequence"/>
</dbReference>
<dbReference type="FunFam" id="2.10.25.10:FF:000038">
    <property type="entry name" value="Fibrillin 2"/>
    <property type="match status" value="1"/>
</dbReference>
<dbReference type="PROSITE" id="PS01187">
    <property type="entry name" value="EGF_CA"/>
    <property type="match status" value="1"/>
</dbReference>
<evidence type="ECO:0000256" key="5">
    <source>
        <dbReference type="PROSITE-ProRule" id="PRU00076"/>
    </source>
</evidence>
<comment type="caution">
    <text evidence="5">Lacks conserved residue(s) required for the propagation of feature annotation.</text>
</comment>
<evidence type="ECO:0000313" key="8">
    <source>
        <dbReference type="EMBL" id="KAK2558379.1"/>
    </source>
</evidence>
<keyword evidence="9" id="KW-1185">Reference proteome</keyword>
<dbReference type="CDD" id="cd00054">
    <property type="entry name" value="EGF_CA"/>
    <property type="match status" value="1"/>
</dbReference>
<dbReference type="InterPro" id="IPR018097">
    <property type="entry name" value="EGF_Ca-bd_CS"/>
</dbReference>
<dbReference type="AlphaFoldDB" id="A0AAD9V205"/>
<dbReference type="PROSITE" id="PS01186">
    <property type="entry name" value="EGF_2"/>
    <property type="match status" value="1"/>
</dbReference>
<comment type="caution">
    <text evidence="8">The sequence shown here is derived from an EMBL/GenBank/DDBJ whole genome shotgun (WGS) entry which is preliminary data.</text>
</comment>
<dbReference type="Pfam" id="PF00024">
    <property type="entry name" value="PAN_1"/>
    <property type="match status" value="1"/>
</dbReference>
<keyword evidence="3" id="KW-0677">Repeat</keyword>
<keyword evidence="4" id="KW-1015">Disulfide bond</keyword>
<keyword evidence="1 5" id="KW-0245">EGF-like domain</keyword>
<proteinExistence type="predicted"/>
<dbReference type="InterPro" id="IPR001881">
    <property type="entry name" value="EGF-like_Ca-bd_dom"/>
</dbReference>
<evidence type="ECO:0000256" key="6">
    <source>
        <dbReference type="SAM" id="SignalP"/>
    </source>
</evidence>
<evidence type="ECO:0000313" key="9">
    <source>
        <dbReference type="Proteomes" id="UP001249851"/>
    </source>
</evidence>
<feature type="chain" id="PRO_5041957306" evidence="6">
    <location>
        <begin position="20"/>
        <end position="412"/>
    </location>
</feature>
<dbReference type="SUPFAM" id="SSF57196">
    <property type="entry name" value="EGF/Laminin"/>
    <property type="match status" value="1"/>
</dbReference>
<dbReference type="GO" id="GO:0005509">
    <property type="term" value="F:calcium ion binding"/>
    <property type="evidence" value="ECO:0007669"/>
    <property type="project" value="InterPro"/>
</dbReference>
<dbReference type="PROSITE" id="PS50026">
    <property type="entry name" value="EGF_3"/>
    <property type="match status" value="1"/>
</dbReference>
<gene>
    <name evidence="8" type="ORF">P5673_019073</name>
</gene>
<keyword evidence="2 6" id="KW-0732">Signal</keyword>
<dbReference type="SMART" id="SM00181">
    <property type="entry name" value="EGF"/>
    <property type="match status" value="1"/>
</dbReference>
<dbReference type="InterPro" id="IPR000152">
    <property type="entry name" value="EGF-type_Asp/Asn_hydroxyl_site"/>
</dbReference>
<organism evidence="8 9">
    <name type="scientific">Acropora cervicornis</name>
    <name type="common">Staghorn coral</name>
    <dbReference type="NCBI Taxonomy" id="6130"/>
    <lineage>
        <taxon>Eukaryota</taxon>
        <taxon>Metazoa</taxon>
        <taxon>Cnidaria</taxon>
        <taxon>Anthozoa</taxon>
        <taxon>Hexacorallia</taxon>
        <taxon>Scleractinia</taxon>
        <taxon>Astrocoeniina</taxon>
        <taxon>Acroporidae</taxon>
        <taxon>Acropora</taxon>
    </lineage>
</organism>
<dbReference type="SUPFAM" id="SSF56496">
    <property type="entry name" value="Fibrinogen C-terminal domain-like"/>
    <property type="match status" value="1"/>
</dbReference>
<dbReference type="InterPro" id="IPR003609">
    <property type="entry name" value="Pan_app"/>
</dbReference>
<dbReference type="SMART" id="SM00179">
    <property type="entry name" value="EGF_CA"/>
    <property type="match status" value="1"/>
</dbReference>
<evidence type="ECO:0000256" key="4">
    <source>
        <dbReference type="ARBA" id="ARBA00023157"/>
    </source>
</evidence>
<reference evidence="8" key="2">
    <citation type="journal article" date="2023" name="Science">
        <title>Genomic signatures of disease resistance in endangered staghorn corals.</title>
        <authorList>
            <person name="Vollmer S.V."/>
            <person name="Selwyn J.D."/>
            <person name="Despard B.A."/>
            <person name="Roesel C.L."/>
        </authorList>
    </citation>
    <scope>NUCLEOTIDE SEQUENCE</scope>
    <source>
        <strain evidence="8">K2</strain>
    </source>
</reference>
<evidence type="ECO:0000256" key="3">
    <source>
        <dbReference type="ARBA" id="ARBA00022737"/>
    </source>
</evidence>
<feature type="domain" description="EGF-like" evidence="7">
    <location>
        <begin position="126"/>
        <end position="166"/>
    </location>
</feature>
<dbReference type="Pfam" id="PF07645">
    <property type="entry name" value="EGF_CA"/>
    <property type="match status" value="1"/>
</dbReference>
<dbReference type="InterPro" id="IPR036056">
    <property type="entry name" value="Fibrinogen-like_C"/>
</dbReference>
<dbReference type="PROSITE" id="PS00010">
    <property type="entry name" value="ASX_HYDROXYL"/>
    <property type="match status" value="1"/>
</dbReference>
<accession>A0AAD9V205</accession>
<evidence type="ECO:0000256" key="1">
    <source>
        <dbReference type="ARBA" id="ARBA00022536"/>
    </source>
</evidence>
<evidence type="ECO:0000259" key="7">
    <source>
        <dbReference type="PROSITE" id="PS50026"/>
    </source>
</evidence>
<name>A0AAD9V205_ACRCE</name>
<sequence length="412" mass="45305">MLILLVAVAFCCFTKTVWPASRRTSVALYAIYLISLVNTGETAGEHCKVYQVPIHDKALRGHTYQTAKVGELFRCYVRCERDPACKSCNFKYTHEICEMNNETKETKPNDFITEKRSYYIKRTGGDVDECTAFPNICGANADCHNTDGSYICNCKAGYTSDGKTCSRADYKGYSASNPALSCADVLENRPESKSAAYYLTTEGGGVACTYCHMEDIQGCGGGGWTLVMKINGGKTTFSYNSDLWTNKMPLNQSSGKSGFDHDETKMPSFWSMPFKKLCLGMQVAGQETNWITVSYQASSLHSLMSTNTLYATNVGRGRWKSLLADSSLQWNCNMEGFNVKPSEGQNDPAVTRIGILGNNENDCRSCNSRIGFGSEGSRLGQHDDNSCGNESAKSGADNGEKYIKANCFILLQ</sequence>